<dbReference type="Gene3D" id="3.10.100.10">
    <property type="entry name" value="Mannose-Binding Protein A, subunit A"/>
    <property type="match status" value="1"/>
</dbReference>
<keyword evidence="2" id="KW-1133">Transmembrane helix</keyword>
<dbReference type="RefSeq" id="XP_038056110.1">
    <property type="nucleotide sequence ID" value="XM_038200182.1"/>
</dbReference>
<keyword evidence="3" id="KW-0732">Signal</keyword>
<evidence type="ECO:0000313" key="6">
    <source>
        <dbReference type="Proteomes" id="UP000887568"/>
    </source>
</evidence>
<dbReference type="EnsemblMetazoa" id="XM_038200182.1">
    <property type="protein sequence ID" value="XP_038056110.1"/>
    <property type="gene ID" value="LOC119728106"/>
</dbReference>
<protein>
    <recommendedName>
        <fullName evidence="4">C-type lectin domain-containing protein</fullName>
    </recommendedName>
</protein>
<dbReference type="InterPro" id="IPR001304">
    <property type="entry name" value="C-type_lectin-like"/>
</dbReference>
<keyword evidence="6" id="KW-1185">Reference proteome</keyword>
<feature type="transmembrane region" description="Helical" evidence="2">
    <location>
        <begin position="285"/>
        <end position="304"/>
    </location>
</feature>
<dbReference type="Proteomes" id="UP000887568">
    <property type="component" value="Unplaced"/>
</dbReference>
<feature type="region of interest" description="Disordered" evidence="1">
    <location>
        <begin position="405"/>
        <end position="472"/>
    </location>
</feature>
<dbReference type="InterPro" id="IPR016186">
    <property type="entry name" value="C-type_lectin-like/link_sf"/>
</dbReference>
<dbReference type="OrthoDB" id="8998425at2759"/>
<evidence type="ECO:0000256" key="2">
    <source>
        <dbReference type="SAM" id="Phobius"/>
    </source>
</evidence>
<dbReference type="PANTHER" id="PTHR15256:SF6">
    <property type="entry name" value="INTEGRAL MEMBRANE PROTEIN DGCR2_IDD"/>
    <property type="match status" value="1"/>
</dbReference>
<dbReference type="AlphaFoldDB" id="A0A913ZXS0"/>
<feature type="compositionally biased region" description="Polar residues" evidence="1">
    <location>
        <begin position="406"/>
        <end position="416"/>
    </location>
</feature>
<keyword evidence="2" id="KW-0812">Transmembrane</keyword>
<dbReference type="InterPro" id="IPR016187">
    <property type="entry name" value="CTDL_fold"/>
</dbReference>
<organism evidence="5 6">
    <name type="scientific">Patiria miniata</name>
    <name type="common">Bat star</name>
    <name type="synonym">Asterina miniata</name>
    <dbReference type="NCBI Taxonomy" id="46514"/>
    <lineage>
        <taxon>Eukaryota</taxon>
        <taxon>Metazoa</taxon>
        <taxon>Echinodermata</taxon>
        <taxon>Eleutherozoa</taxon>
        <taxon>Asterozoa</taxon>
        <taxon>Asteroidea</taxon>
        <taxon>Valvatacea</taxon>
        <taxon>Valvatida</taxon>
        <taxon>Asterinidae</taxon>
        <taxon>Patiria</taxon>
    </lineage>
</organism>
<name>A0A913ZXS0_PATMI</name>
<feature type="region of interest" description="Disordered" evidence="1">
    <location>
        <begin position="326"/>
        <end position="346"/>
    </location>
</feature>
<feature type="compositionally biased region" description="Polar residues" evidence="1">
    <location>
        <begin position="434"/>
        <end position="472"/>
    </location>
</feature>
<proteinExistence type="predicted"/>
<dbReference type="CDD" id="cd00037">
    <property type="entry name" value="CLECT"/>
    <property type="match status" value="1"/>
</dbReference>
<evidence type="ECO:0000313" key="5">
    <source>
        <dbReference type="EnsemblMetazoa" id="XP_038056110.1"/>
    </source>
</evidence>
<dbReference type="PROSITE" id="PS50041">
    <property type="entry name" value="C_TYPE_LECTIN_2"/>
    <property type="match status" value="1"/>
</dbReference>
<feature type="signal peptide" evidence="3">
    <location>
        <begin position="1"/>
        <end position="19"/>
    </location>
</feature>
<reference evidence="5" key="1">
    <citation type="submission" date="2022-11" db="UniProtKB">
        <authorList>
            <consortium name="EnsemblMetazoa"/>
        </authorList>
    </citation>
    <scope>IDENTIFICATION</scope>
</reference>
<evidence type="ECO:0000259" key="4">
    <source>
        <dbReference type="PROSITE" id="PS50041"/>
    </source>
</evidence>
<dbReference type="GeneID" id="119728106"/>
<dbReference type="SUPFAM" id="SSF56436">
    <property type="entry name" value="C-type lectin-like"/>
    <property type="match status" value="1"/>
</dbReference>
<sequence>MKPFACRLYICYILQVILATDALPDQPSSSANRTAVPDPDLDSWDVPYAGAVCQDDWTLYDPTQTCFRFFSSAFVQQSAMDYCSSTPGRGSLATVSLRQLRYLAITALVGQAGKTWWLGYEMRRVDDLLTNSSDWKMVDLSGSEVDLSWIGLEAPMLDEGMEDKLCVVMTLQSAPAKLETDPWELRLQSCTEQSGFLCSEDAELVCFDRKGNTVREDEHYIPPGHDACTRCRCVEGRPGMCMTTMCAKPHCELYRPDPEECCQYICTDGGDGDDKGSNVSDNMRWVLTMLTSFILLGMMLFMLYRMRQKRMAYLRYRAQQMREGTMTDFEPGTGPPPPPNLDDIDGAVYREPPPPYSFVKDDQHIPTEQPPPYVSTVTLSMDVNRNRDRRNVFQQDSDAVALLDGSVSSEPNTPTLITGVPPLLPSPPAYPSSTENSTASSPQTDQSTPGGESVTAATPAQPTILTSINTTV</sequence>
<accession>A0A913ZXS0</accession>
<feature type="domain" description="C-type lectin" evidence="4">
    <location>
        <begin position="66"/>
        <end position="199"/>
    </location>
</feature>
<dbReference type="OMA" id="RYRAQQM"/>
<evidence type="ECO:0000256" key="3">
    <source>
        <dbReference type="SAM" id="SignalP"/>
    </source>
</evidence>
<dbReference type="GO" id="GO:0016020">
    <property type="term" value="C:membrane"/>
    <property type="evidence" value="ECO:0007669"/>
    <property type="project" value="TreeGrafter"/>
</dbReference>
<keyword evidence="2" id="KW-0472">Membrane</keyword>
<dbReference type="PANTHER" id="PTHR15256">
    <property type="entry name" value="INTEGRAL MEMBRANE PROTEIN DGCR2/IDD"/>
    <property type="match status" value="1"/>
</dbReference>
<feature type="chain" id="PRO_5037011991" description="C-type lectin domain-containing protein" evidence="3">
    <location>
        <begin position="20"/>
        <end position="472"/>
    </location>
</feature>
<dbReference type="InterPro" id="IPR042378">
    <property type="entry name" value="IDD"/>
</dbReference>
<evidence type="ECO:0000256" key="1">
    <source>
        <dbReference type="SAM" id="MobiDB-lite"/>
    </source>
</evidence>